<organism evidence="2">
    <name type="scientific">marine sediment metagenome</name>
    <dbReference type="NCBI Taxonomy" id="412755"/>
    <lineage>
        <taxon>unclassified sequences</taxon>
        <taxon>metagenomes</taxon>
        <taxon>ecological metagenomes</taxon>
    </lineage>
</organism>
<proteinExistence type="predicted"/>
<comment type="caution">
    <text evidence="2">The sequence shown here is derived from an EMBL/GenBank/DDBJ whole genome shotgun (WGS) entry which is preliminary data.</text>
</comment>
<accession>A0A0F9LDN2</accession>
<feature type="compositionally biased region" description="Low complexity" evidence="1">
    <location>
        <begin position="126"/>
        <end position="140"/>
    </location>
</feature>
<protein>
    <submittedName>
        <fullName evidence="2">Uncharacterized protein</fullName>
    </submittedName>
</protein>
<evidence type="ECO:0000313" key="2">
    <source>
        <dbReference type="EMBL" id="KKM91578.1"/>
    </source>
</evidence>
<name>A0A0F9LDN2_9ZZZZ</name>
<feature type="region of interest" description="Disordered" evidence="1">
    <location>
        <begin position="105"/>
        <end position="140"/>
    </location>
</feature>
<reference evidence="2" key="1">
    <citation type="journal article" date="2015" name="Nature">
        <title>Complex archaea that bridge the gap between prokaryotes and eukaryotes.</title>
        <authorList>
            <person name="Spang A."/>
            <person name="Saw J.H."/>
            <person name="Jorgensen S.L."/>
            <person name="Zaremba-Niedzwiedzka K."/>
            <person name="Martijn J."/>
            <person name="Lind A.E."/>
            <person name="van Eijk R."/>
            <person name="Schleper C."/>
            <person name="Guy L."/>
            <person name="Ettema T.J."/>
        </authorList>
    </citation>
    <scope>NUCLEOTIDE SEQUENCE</scope>
</reference>
<evidence type="ECO:0000256" key="1">
    <source>
        <dbReference type="SAM" id="MobiDB-lite"/>
    </source>
</evidence>
<dbReference type="EMBL" id="LAZR01006514">
    <property type="protein sequence ID" value="KKM91578.1"/>
    <property type="molecule type" value="Genomic_DNA"/>
</dbReference>
<sequence length="224" mass="23543">MPVNIHGKQYVTVAERVSALHEARNGAEVQITTTITEDTPEQVVVRATVRCAAGTFTGHAHSMKNAGSVEGQAPLEVAETSAVGRALGFAGYGSTEGIASADEMQAAGAATPPRRPPPTRKPPARRPSAAPAPAAPEAPEARSQLFGLATEMWGDKDTHAAICAALSLPSDGEGAIREHWLDKGGTYKQAQMYLAEVRRLEVSGKSFEDAARVVNAYAQLTVTE</sequence>
<gene>
    <name evidence="2" type="ORF">LCGC14_1227160</name>
</gene>
<dbReference type="AlphaFoldDB" id="A0A0F9LDN2"/>